<dbReference type="Pfam" id="PF00271">
    <property type="entry name" value="Helicase_C"/>
    <property type="match status" value="1"/>
</dbReference>
<organism evidence="2 3">
    <name type="scientific">Hericium alpestre</name>
    <dbReference type="NCBI Taxonomy" id="135208"/>
    <lineage>
        <taxon>Eukaryota</taxon>
        <taxon>Fungi</taxon>
        <taxon>Dikarya</taxon>
        <taxon>Basidiomycota</taxon>
        <taxon>Agaricomycotina</taxon>
        <taxon>Agaricomycetes</taxon>
        <taxon>Russulales</taxon>
        <taxon>Hericiaceae</taxon>
        <taxon>Hericium</taxon>
    </lineage>
</organism>
<dbReference type="InterPro" id="IPR007502">
    <property type="entry name" value="Helicase-assoc_dom"/>
</dbReference>
<dbReference type="Proteomes" id="UP000298061">
    <property type="component" value="Unassembled WGS sequence"/>
</dbReference>
<dbReference type="SUPFAM" id="SSF52540">
    <property type="entry name" value="P-loop containing nucleoside triphosphate hydrolases"/>
    <property type="match status" value="1"/>
</dbReference>
<dbReference type="GO" id="GO:0004386">
    <property type="term" value="F:helicase activity"/>
    <property type="evidence" value="ECO:0007669"/>
    <property type="project" value="TreeGrafter"/>
</dbReference>
<gene>
    <name evidence="2" type="ORF">EWM64_g2392</name>
</gene>
<dbReference type="PANTHER" id="PTHR18934:SF136">
    <property type="entry name" value="ATP-DEPENDENT RNA HELICASE DHX35-RELATED"/>
    <property type="match status" value="1"/>
</dbReference>
<reference evidence="2 3" key="1">
    <citation type="submission" date="2019-02" db="EMBL/GenBank/DDBJ databases">
        <title>Genome sequencing of the rare red list fungi Hericium alpestre (H. flagellum).</title>
        <authorList>
            <person name="Buettner E."/>
            <person name="Kellner H."/>
        </authorList>
    </citation>
    <scope>NUCLEOTIDE SEQUENCE [LARGE SCALE GENOMIC DNA]</scope>
    <source>
        <strain evidence="2 3">DSM 108284</strain>
    </source>
</reference>
<feature type="domain" description="Helicase C-terminal" evidence="1">
    <location>
        <begin position="83"/>
        <end position="257"/>
    </location>
</feature>
<dbReference type="SMART" id="SM00490">
    <property type="entry name" value="HELICc"/>
    <property type="match status" value="1"/>
</dbReference>
<dbReference type="Gene3D" id="1.20.120.1080">
    <property type="match status" value="1"/>
</dbReference>
<sequence>MVDEAHERSVYTDLLLAILKKICQRRPALRLIVSSATLDATAMQDYFASNAGPDAATIISLEGRTYPVQVAYLQEPTPNYVEIIPSLIEDIHQGPGDILVFLTGREEIDQCLEELLDLLPKLSKSRYQLVPLPLHAGLSMVEQMKIFEPAAPGTRKAIIATNIAETSVTIDGIKFVIDCGHVKIRTFDSSSAISLLSIVPISQASAIQRAGRAGRTSRGICYRLYPESAFKVLSQLSVPEVVHTDLTLPILHLKALGIDNLMKLEWLTIPPSANIAYALDVLTECKIIDSDGHLTQMGRKVAELPTDIKVASMLFNSEDYKCGEEILTIAAMVAVQNVFITPGHNETLIELEHRKFTAEEGVCSFHISSAELTTNFLTRTI</sequence>
<dbReference type="EMBL" id="SFCI01000191">
    <property type="protein sequence ID" value="TFY81627.1"/>
    <property type="molecule type" value="Genomic_DNA"/>
</dbReference>
<dbReference type="PANTHER" id="PTHR18934">
    <property type="entry name" value="ATP-DEPENDENT RNA HELICASE"/>
    <property type="match status" value="1"/>
</dbReference>
<evidence type="ECO:0000259" key="1">
    <source>
        <dbReference type="PROSITE" id="PS51194"/>
    </source>
</evidence>
<name>A0A4Z0A5N2_9AGAM</name>
<dbReference type="OrthoDB" id="10253254at2759"/>
<protein>
    <recommendedName>
        <fullName evidence="1">Helicase C-terminal domain-containing protein</fullName>
    </recommendedName>
</protein>
<evidence type="ECO:0000313" key="3">
    <source>
        <dbReference type="Proteomes" id="UP000298061"/>
    </source>
</evidence>
<keyword evidence="3" id="KW-1185">Reference proteome</keyword>
<dbReference type="GO" id="GO:0003723">
    <property type="term" value="F:RNA binding"/>
    <property type="evidence" value="ECO:0007669"/>
    <property type="project" value="TreeGrafter"/>
</dbReference>
<dbReference type="Gene3D" id="3.40.50.300">
    <property type="entry name" value="P-loop containing nucleotide triphosphate hydrolases"/>
    <property type="match status" value="2"/>
</dbReference>
<dbReference type="InterPro" id="IPR027417">
    <property type="entry name" value="P-loop_NTPase"/>
</dbReference>
<proteinExistence type="predicted"/>
<comment type="caution">
    <text evidence="2">The sequence shown here is derived from an EMBL/GenBank/DDBJ whole genome shotgun (WGS) entry which is preliminary data.</text>
</comment>
<dbReference type="InterPro" id="IPR001650">
    <property type="entry name" value="Helicase_C-like"/>
</dbReference>
<dbReference type="PROSITE" id="PS51194">
    <property type="entry name" value="HELICASE_CTER"/>
    <property type="match status" value="1"/>
</dbReference>
<dbReference type="Pfam" id="PF21010">
    <property type="entry name" value="HA2_C"/>
    <property type="match status" value="1"/>
</dbReference>
<dbReference type="CDD" id="cd18791">
    <property type="entry name" value="SF2_C_RHA"/>
    <property type="match status" value="1"/>
</dbReference>
<dbReference type="STRING" id="135208.A0A4Z0A5N2"/>
<dbReference type="GO" id="GO:0071013">
    <property type="term" value="C:catalytic step 2 spliceosome"/>
    <property type="evidence" value="ECO:0007669"/>
    <property type="project" value="TreeGrafter"/>
</dbReference>
<evidence type="ECO:0000313" key="2">
    <source>
        <dbReference type="EMBL" id="TFY81627.1"/>
    </source>
</evidence>
<dbReference type="SMART" id="SM00847">
    <property type="entry name" value="HA2"/>
    <property type="match status" value="1"/>
</dbReference>
<accession>A0A4Z0A5N2</accession>
<dbReference type="AlphaFoldDB" id="A0A4Z0A5N2"/>